<evidence type="ECO:0000313" key="3">
    <source>
        <dbReference type="Proteomes" id="UP000324351"/>
    </source>
</evidence>
<organism evidence="2 3">
    <name type="scientific">Nocardioides antri</name>
    <dbReference type="NCBI Taxonomy" id="2607659"/>
    <lineage>
        <taxon>Bacteria</taxon>
        <taxon>Bacillati</taxon>
        <taxon>Actinomycetota</taxon>
        <taxon>Actinomycetes</taxon>
        <taxon>Propionibacteriales</taxon>
        <taxon>Nocardioidaceae</taxon>
        <taxon>Nocardioides</taxon>
    </lineage>
</organism>
<gene>
    <name evidence="2" type="ORF">F0U47_19705</name>
</gene>
<evidence type="ECO:0000313" key="2">
    <source>
        <dbReference type="EMBL" id="KAA1424073.1"/>
    </source>
</evidence>
<feature type="signal peptide" evidence="1">
    <location>
        <begin position="1"/>
        <end position="22"/>
    </location>
</feature>
<proteinExistence type="predicted"/>
<evidence type="ECO:0000256" key="1">
    <source>
        <dbReference type="SAM" id="SignalP"/>
    </source>
</evidence>
<reference evidence="2 3" key="1">
    <citation type="submission" date="2019-09" db="EMBL/GenBank/DDBJ databases">
        <title>Nocardioides panacisoli sp. nov., isolated from the soil of a ginseng field.</title>
        <authorList>
            <person name="Cho C."/>
        </authorList>
    </citation>
    <scope>NUCLEOTIDE SEQUENCE [LARGE SCALE GENOMIC DNA]</scope>
    <source>
        <strain evidence="2 3">BN140041</strain>
    </source>
</reference>
<reference evidence="2 3" key="2">
    <citation type="submission" date="2019-09" db="EMBL/GenBank/DDBJ databases">
        <authorList>
            <person name="Jin C."/>
        </authorList>
    </citation>
    <scope>NUCLEOTIDE SEQUENCE [LARGE SCALE GENOMIC DNA]</scope>
    <source>
        <strain evidence="2 3">BN140041</strain>
    </source>
</reference>
<feature type="chain" id="PRO_5022909368" description="Lipoprotein" evidence="1">
    <location>
        <begin position="23"/>
        <end position="115"/>
    </location>
</feature>
<evidence type="ECO:0008006" key="4">
    <source>
        <dbReference type="Google" id="ProtNLM"/>
    </source>
</evidence>
<sequence length="115" mass="12609">MNMRLRLPVAIGVMSLPLIALGCDSEEQSMASCSMAATIAFDGREYIAVNLRHGRQDGTVRVGRRVGVGQRATCPGQPEQQVRVYKMIGVPIGKGVYSKPDFGVMQRWNRDGTIK</sequence>
<comment type="caution">
    <text evidence="2">The sequence shown here is derived from an EMBL/GenBank/DDBJ whole genome shotgun (WGS) entry which is preliminary data.</text>
</comment>
<keyword evidence="1" id="KW-0732">Signal</keyword>
<protein>
    <recommendedName>
        <fullName evidence="4">Lipoprotein</fullName>
    </recommendedName>
</protein>
<dbReference type="Proteomes" id="UP000324351">
    <property type="component" value="Unassembled WGS sequence"/>
</dbReference>
<dbReference type="RefSeq" id="WP_149752203.1">
    <property type="nucleotide sequence ID" value="NZ_VUJW01000015.1"/>
</dbReference>
<dbReference type="EMBL" id="VUJW01000015">
    <property type="protein sequence ID" value="KAA1424073.1"/>
    <property type="molecule type" value="Genomic_DNA"/>
</dbReference>
<accession>A0A5B1LTS4</accession>
<dbReference type="AlphaFoldDB" id="A0A5B1LTS4"/>
<dbReference type="PROSITE" id="PS51257">
    <property type="entry name" value="PROKAR_LIPOPROTEIN"/>
    <property type="match status" value="1"/>
</dbReference>
<keyword evidence="3" id="KW-1185">Reference proteome</keyword>
<name>A0A5B1LTS4_9ACTN</name>